<dbReference type="GO" id="GO:0000155">
    <property type="term" value="F:phosphorelay sensor kinase activity"/>
    <property type="evidence" value="ECO:0007669"/>
    <property type="project" value="InterPro"/>
</dbReference>
<sequence length="246" mass="26372">MTLAPDTPRTARSGSGRLLTDLARVVRDHVVRATRGPAEEAPPSADSALLRAMCHDMRSPLASLEALLDALDHTPAAPSEVLQLARAQTAHLSSMLRTADASGGATRRTPSGRLLGDVVRASMAASGLPARQLCLAVQDCAVDVRVGDARVQRILTNLLENAHRHGDGATVLLTVVCRRGWVRLALTQDVLHPERVVQYLRRDAPPVDLTGLGLWSVQRHAHDLGGRVTWAVTDAGLTLCTELPDR</sequence>
<dbReference type="AlphaFoldDB" id="A0A1I5EAD7"/>
<dbReference type="RefSeq" id="WP_075012713.1">
    <property type="nucleotide sequence ID" value="NZ_FOWE01000003.1"/>
</dbReference>
<dbReference type="Gene3D" id="3.30.565.10">
    <property type="entry name" value="Histidine kinase-like ATPase, C-terminal domain"/>
    <property type="match status" value="1"/>
</dbReference>
<dbReference type="InterPro" id="IPR036890">
    <property type="entry name" value="HATPase_C_sf"/>
</dbReference>
<keyword evidence="1" id="KW-0418">Kinase</keyword>
<dbReference type="CDD" id="cd00082">
    <property type="entry name" value="HisKA"/>
    <property type="match status" value="1"/>
</dbReference>
<reference evidence="2" key="1">
    <citation type="submission" date="2016-10" db="EMBL/GenBank/DDBJ databases">
        <authorList>
            <person name="Varghese N."/>
            <person name="Submissions S."/>
        </authorList>
    </citation>
    <scope>NUCLEOTIDE SEQUENCE [LARGE SCALE GENOMIC DNA]</scope>
    <source>
        <strain evidence="2">DSM 43161</strain>
    </source>
</reference>
<keyword evidence="1" id="KW-0808">Transferase</keyword>
<protein>
    <submittedName>
        <fullName evidence="1">Signal transduction histidine kinase</fullName>
    </submittedName>
</protein>
<gene>
    <name evidence="1" type="ORF">SAMN05660359_01269</name>
</gene>
<evidence type="ECO:0000313" key="2">
    <source>
        <dbReference type="Proteomes" id="UP000183642"/>
    </source>
</evidence>
<keyword evidence="2" id="KW-1185">Reference proteome</keyword>
<evidence type="ECO:0000313" key="1">
    <source>
        <dbReference type="EMBL" id="SFO08395.1"/>
    </source>
</evidence>
<accession>A0A1I5EAD7</accession>
<dbReference type="SUPFAM" id="SSF55874">
    <property type="entry name" value="ATPase domain of HSP90 chaperone/DNA topoisomerase II/histidine kinase"/>
    <property type="match status" value="1"/>
</dbReference>
<proteinExistence type="predicted"/>
<dbReference type="EMBL" id="FOWE01000003">
    <property type="protein sequence ID" value="SFO08395.1"/>
    <property type="molecule type" value="Genomic_DNA"/>
</dbReference>
<organism evidence="1 2">
    <name type="scientific">Geodermatophilus obscurus</name>
    <dbReference type="NCBI Taxonomy" id="1861"/>
    <lineage>
        <taxon>Bacteria</taxon>
        <taxon>Bacillati</taxon>
        <taxon>Actinomycetota</taxon>
        <taxon>Actinomycetes</taxon>
        <taxon>Geodermatophilales</taxon>
        <taxon>Geodermatophilaceae</taxon>
        <taxon>Geodermatophilus</taxon>
    </lineage>
</organism>
<dbReference type="OrthoDB" id="5176662at2"/>
<dbReference type="InterPro" id="IPR003661">
    <property type="entry name" value="HisK_dim/P_dom"/>
</dbReference>
<dbReference type="Proteomes" id="UP000183642">
    <property type="component" value="Unassembled WGS sequence"/>
</dbReference>
<name>A0A1I5EAD7_9ACTN</name>